<accession>A0A1F5UP50</accession>
<dbReference type="Proteomes" id="UP000179157">
    <property type="component" value="Unassembled WGS sequence"/>
</dbReference>
<dbReference type="EMBL" id="MFGX01000123">
    <property type="protein sequence ID" value="OGF52933.1"/>
    <property type="molecule type" value="Genomic_DNA"/>
</dbReference>
<feature type="coiled-coil region" evidence="1">
    <location>
        <begin position="6"/>
        <end position="33"/>
    </location>
</feature>
<evidence type="ECO:0000313" key="3">
    <source>
        <dbReference type="Proteomes" id="UP000179157"/>
    </source>
</evidence>
<sequence length="83" mass="9146">MKCPTCELVQAERNRLVGEIEAAEHRIATLEAIRSAAIETHYYESSEVRNMTLLSDRHRPSCTLCSALEAYDAALAQPVGGRA</sequence>
<name>A0A1F5UP50_FRAXR</name>
<proteinExistence type="predicted"/>
<dbReference type="AlphaFoldDB" id="A0A1F5UP50"/>
<comment type="caution">
    <text evidence="2">The sequence shown here is derived from an EMBL/GenBank/DDBJ whole genome shotgun (WGS) entry which is preliminary data.</text>
</comment>
<organism evidence="2 3">
    <name type="scientific">Fraserbacteria sp. (strain RBG_16_55_9)</name>
    <dbReference type="NCBI Taxonomy" id="1817864"/>
    <lineage>
        <taxon>Bacteria</taxon>
        <taxon>Candidatus Fraseribacteriota</taxon>
    </lineage>
</organism>
<evidence type="ECO:0000256" key="1">
    <source>
        <dbReference type="SAM" id="Coils"/>
    </source>
</evidence>
<protein>
    <submittedName>
        <fullName evidence="2">Uncharacterized protein</fullName>
    </submittedName>
</protein>
<dbReference type="STRING" id="1817864.A2Z21_01905"/>
<gene>
    <name evidence="2" type="ORF">A2Z21_01905</name>
</gene>
<evidence type="ECO:0000313" key="2">
    <source>
        <dbReference type="EMBL" id="OGF52933.1"/>
    </source>
</evidence>
<reference evidence="2 3" key="1">
    <citation type="journal article" date="2016" name="Nat. Commun.">
        <title>Thousands of microbial genomes shed light on interconnected biogeochemical processes in an aquifer system.</title>
        <authorList>
            <person name="Anantharaman K."/>
            <person name="Brown C.T."/>
            <person name="Hug L.A."/>
            <person name="Sharon I."/>
            <person name="Castelle C.J."/>
            <person name="Probst A.J."/>
            <person name="Thomas B.C."/>
            <person name="Singh A."/>
            <person name="Wilkins M.J."/>
            <person name="Karaoz U."/>
            <person name="Brodie E.L."/>
            <person name="Williams K.H."/>
            <person name="Hubbard S.S."/>
            <person name="Banfield J.F."/>
        </authorList>
    </citation>
    <scope>NUCLEOTIDE SEQUENCE [LARGE SCALE GENOMIC DNA]</scope>
    <source>
        <strain evidence="3">RBG_16_55_9</strain>
    </source>
</reference>
<keyword evidence="1" id="KW-0175">Coiled coil</keyword>